<dbReference type="EMBL" id="OCMT01000002">
    <property type="protein sequence ID" value="SOD14316.1"/>
    <property type="molecule type" value="Genomic_DNA"/>
</dbReference>
<dbReference type="OrthoDB" id="9795306at2"/>
<dbReference type="CDD" id="cd07814">
    <property type="entry name" value="SRPBCC_CalC_Aha1-like"/>
    <property type="match status" value="1"/>
</dbReference>
<dbReference type="Pfam" id="PF08327">
    <property type="entry name" value="AHSA1"/>
    <property type="match status" value="1"/>
</dbReference>
<proteinExistence type="inferred from homology"/>
<evidence type="ECO:0000313" key="3">
    <source>
        <dbReference type="EMBL" id="SOD14316.1"/>
    </source>
</evidence>
<organism evidence="3 4">
    <name type="scientific">Pedobacter xixiisoli</name>
    <dbReference type="NCBI Taxonomy" id="1476464"/>
    <lineage>
        <taxon>Bacteria</taxon>
        <taxon>Pseudomonadati</taxon>
        <taxon>Bacteroidota</taxon>
        <taxon>Sphingobacteriia</taxon>
        <taxon>Sphingobacteriales</taxon>
        <taxon>Sphingobacteriaceae</taxon>
        <taxon>Pedobacter</taxon>
    </lineage>
</organism>
<dbReference type="SUPFAM" id="SSF55961">
    <property type="entry name" value="Bet v1-like"/>
    <property type="match status" value="1"/>
</dbReference>
<evidence type="ECO:0000256" key="1">
    <source>
        <dbReference type="ARBA" id="ARBA00006817"/>
    </source>
</evidence>
<evidence type="ECO:0000259" key="2">
    <source>
        <dbReference type="Pfam" id="PF08327"/>
    </source>
</evidence>
<comment type="similarity">
    <text evidence="1">Belongs to the AHA1 family.</text>
</comment>
<feature type="domain" description="Activator of Hsp90 ATPase homologue 1/2-like C-terminal" evidence="2">
    <location>
        <begin position="25"/>
        <end position="161"/>
    </location>
</feature>
<keyword evidence="4" id="KW-1185">Reference proteome</keyword>
<dbReference type="Gene3D" id="3.30.530.20">
    <property type="match status" value="1"/>
</dbReference>
<evidence type="ECO:0000313" key="4">
    <source>
        <dbReference type="Proteomes" id="UP000219281"/>
    </source>
</evidence>
<accession>A0A285ZXE4</accession>
<dbReference type="Proteomes" id="UP000219281">
    <property type="component" value="Unassembled WGS sequence"/>
</dbReference>
<dbReference type="RefSeq" id="WP_097130521.1">
    <property type="nucleotide sequence ID" value="NZ_OCMT01000002.1"/>
</dbReference>
<reference evidence="4" key="1">
    <citation type="submission" date="2017-09" db="EMBL/GenBank/DDBJ databases">
        <authorList>
            <person name="Varghese N."/>
            <person name="Submissions S."/>
        </authorList>
    </citation>
    <scope>NUCLEOTIDE SEQUENCE [LARGE SCALE GENOMIC DNA]</scope>
    <source>
        <strain evidence="4">CGMCC 1.12803</strain>
    </source>
</reference>
<gene>
    <name evidence="3" type="ORF">SAMN06297358_1513</name>
</gene>
<name>A0A285ZXE4_9SPHI</name>
<sequence length="164" mass="18704">MSQSVSNFSINKEDSIVTVNSAFAAPLEKVWASWTQSKLLDQWWAPQPYRIETKAMDFSIGGFWLYAMVSPENEKHWSREDYEAIDELKSYSFLDSFCDEEGKVDNELPRSFWTNTFTKDGDQTLVNIVIKHDNPEDLQKTLDMGFKDGFTAGLENLGALLAKG</sequence>
<dbReference type="InterPro" id="IPR013538">
    <property type="entry name" value="ASHA1/2-like_C"/>
</dbReference>
<dbReference type="InterPro" id="IPR023393">
    <property type="entry name" value="START-like_dom_sf"/>
</dbReference>
<protein>
    <submittedName>
        <fullName evidence="3">Uncharacterized conserved protein YndB, AHSA1/START domain</fullName>
    </submittedName>
</protein>
<dbReference type="AlphaFoldDB" id="A0A285ZXE4"/>